<sequence>MSNRLFVGNLSFQTTEEDLQQVFADFGEIAEIRLVLDRETGRSRGFAFVAMADDEAARRATETLNGQMLDGRPLRVNEAEERRDRPGGGGGGGGNRSFGGGGGGGGGRGGFGGGGGGGGRGGFGGGGGGGGGRGRGNDRGGRGGGGGGRW</sequence>
<dbReference type="InterPro" id="IPR012677">
    <property type="entry name" value="Nucleotide-bd_a/b_plait_sf"/>
</dbReference>
<evidence type="ECO:0000256" key="1">
    <source>
        <dbReference type="ARBA" id="ARBA00022884"/>
    </source>
</evidence>
<feature type="compositionally biased region" description="Basic and acidic residues" evidence="2">
    <location>
        <begin position="72"/>
        <end position="86"/>
    </location>
</feature>
<dbReference type="SMART" id="SM00360">
    <property type="entry name" value="RRM"/>
    <property type="match status" value="1"/>
</dbReference>
<feature type="compositionally biased region" description="Gly residues" evidence="2">
    <location>
        <begin position="87"/>
        <end position="134"/>
    </location>
</feature>
<dbReference type="Proteomes" id="UP001139031">
    <property type="component" value="Unassembled WGS sequence"/>
</dbReference>
<dbReference type="Gene3D" id="3.30.70.330">
    <property type="match status" value="1"/>
</dbReference>
<dbReference type="InterPro" id="IPR035979">
    <property type="entry name" value="RBD_domain_sf"/>
</dbReference>
<dbReference type="Pfam" id="PF00076">
    <property type="entry name" value="RRM_1"/>
    <property type="match status" value="1"/>
</dbReference>
<name>A0ABS7U3F9_9BACT</name>
<evidence type="ECO:0000259" key="3">
    <source>
        <dbReference type="PROSITE" id="PS50102"/>
    </source>
</evidence>
<feature type="domain" description="RRM" evidence="3">
    <location>
        <begin position="3"/>
        <end position="81"/>
    </location>
</feature>
<keyword evidence="5" id="KW-1185">Reference proteome</keyword>
<dbReference type="InterPro" id="IPR052462">
    <property type="entry name" value="SLIRP/GR-RBP-like"/>
</dbReference>
<dbReference type="PANTHER" id="PTHR48027">
    <property type="entry name" value="HETEROGENEOUS NUCLEAR RIBONUCLEOPROTEIN 87F-RELATED"/>
    <property type="match status" value="1"/>
</dbReference>
<feature type="region of interest" description="Disordered" evidence="2">
    <location>
        <begin position="62"/>
        <end position="150"/>
    </location>
</feature>
<dbReference type="CDD" id="cd21608">
    <property type="entry name" value="RRM2_NsCP33_like"/>
    <property type="match status" value="1"/>
</dbReference>
<reference evidence="4" key="1">
    <citation type="submission" date="2021-08" db="EMBL/GenBank/DDBJ databases">
        <authorList>
            <person name="Stevens D.C."/>
        </authorList>
    </citation>
    <scope>NUCLEOTIDE SEQUENCE</scope>
    <source>
        <strain evidence="4">DSM 53165</strain>
    </source>
</reference>
<proteinExistence type="predicted"/>
<dbReference type="RefSeq" id="WP_224196545.1">
    <property type="nucleotide sequence ID" value="NZ_JAIRAU010000051.1"/>
</dbReference>
<gene>
    <name evidence="4" type="ORF">K7C98_36735</name>
</gene>
<dbReference type="SUPFAM" id="SSF54928">
    <property type="entry name" value="RNA-binding domain, RBD"/>
    <property type="match status" value="1"/>
</dbReference>
<evidence type="ECO:0000313" key="5">
    <source>
        <dbReference type="Proteomes" id="UP001139031"/>
    </source>
</evidence>
<evidence type="ECO:0000313" key="4">
    <source>
        <dbReference type="EMBL" id="MBZ5714811.1"/>
    </source>
</evidence>
<dbReference type="PROSITE" id="PS50102">
    <property type="entry name" value="RRM"/>
    <property type="match status" value="1"/>
</dbReference>
<dbReference type="InterPro" id="IPR048289">
    <property type="entry name" value="RRM2_NsCP33-like"/>
</dbReference>
<comment type="caution">
    <text evidence="4">The sequence shown here is derived from an EMBL/GenBank/DDBJ whole genome shotgun (WGS) entry which is preliminary data.</text>
</comment>
<organism evidence="4 5">
    <name type="scientific">Nannocystis pusilla</name>
    <dbReference type="NCBI Taxonomy" id="889268"/>
    <lineage>
        <taxon>Bacteria</taxon>
        <taxon>Pseudomonadati</taxon>
        <taxon>Myxococcota</taxon>
        <taxon>Polyangia</taxon>
        <taxon>Nannocystales</taxon>
        <taxon>Nannocystaceae</taxon>
        <taxon>Nannocystis</taxon>
    </lineage>
</organism>
<dbReference type="EMBL" id="JAIRAU010000051">
    <property type="protein sequence ID" value="MBZ5714811.1"/>
    <property type="molecule type" value="Genomic_DNA"/>
</dbReference>
<accession>A0ABS7U3F9</accession>
<dbReference type="InterPro" id="IPR000504">
    <property type="entry name" value="RRM_dom"/>
</dbReference>
<evidence type="ECO:0000256" key="2">
    <source>
        <dbReference type="SAM" id="MobiDB-lite"/>
    </source>
</evidence>
<protein>
    <submittedName>
        <fullName evidence="4">RNA-binding protein</fullName>
    </submittedName>
</protein>
<keyword evidence="1" id="KW-0694">RNA-binding</keyword>